<feature type="domain" description="Endonuclease GajA/Old nuclease/RecF-like AAA" evidence="1">
    <location>
        <begin position="14"/>
        <end position="409"/>
    </location>
</feature>
<dbReference type="Pfam" id="PF20469">
    <property type="entry name" value="OLD-like_TOPRIM"/>
    <property type="match status" value="1"/>
</dbReference>
<dbReference type="AlphaFoldDB" id="A0A9Q9S4T3"/>
<sequence>MCSKTMLRAQSITMYINKLAIRNYKNFRSSNFYFVKGSVNTIIGENASGKTNLFNAMRLILDDSLPMNSRILSNEDFYRGLSEPFGHWIIITLYFDDLSESEEEQVLANYTVNDGNDKSIKEGNYTFIYRPKFHIRQKLYELTLEDDNVEARSASFTEFASNHIISKETYEAVAFVRTKVDLNNDEIYKQVVGDFDSYSFSNPNDDDATVLGVKKPPYFALGSEVACTYVKALRNVVADLKYYKTNPLYKLLTLKSKQIDDRRDIVENVKEINGKISAIPEIERLSNKISASLLNTVGSTYSPKILVSSQLPEDFTELIQSLGLVVEDSLDYNGSGKIDDLSLGGANLIYLALKLYEYEEIRDSEEHITHFLLIEEPEAHIHNHIQKTLFDNFNFKNTQVFVSTHSTQISSVSKISSMNILSRQNGFTDVYHPSFGLTPKEISSVERYLDAIRSDLLFAKSVILVEGDAELILIPAMVKETLGISLDELGISLIKVDGTVFKHISNLFHEKRLKRKCAILTDLDSAYVKVADNIFDADFVESLVDAEDDGLRRKEELDKYIEGNEFITVHYAENTFETELVRYDENNNLFIEVMKTEYKKEAYFKKAESDVNSSDLRVRYKRVLKFAKKIGKGWLATEMVEHLSVDNRVPDYILQAIQFVLRDRNVEPIYQKMLDYNMSLMGVKAFDCINAEKDFSSKMIEYKKHFNDSFVRLLEL</sequence>
<dbReference type="CDD" id="cd01026">
    <property type="entry name" value="TOPRIM_OLD"/>
    <property type="match status" value="1"/>
</dbReference>
<dbReference type="InterPro" id="IPR041685">
    <property type="entry name" value="AAA_GajA/Old/RecF-like"/>
</dbReference>
<comment type="caution">
    <text evidence="3">The sequence shown here is derived from an EMBL/GenBank/DDBJ whole genome shotgun (WGS) entry which is preliminary data.</text>
</comment>
<reference evidence="3 4" key="1">
    <citation type="submission" date="2019-07" db="EMBL/GenBank/DDBJ databases">
        <authorList>
            <person name="Brisse S."/>
            <person name="Rodrigues C."/>
            <person name="Thorpe H."/>
        </authorList>
    </citation>
    <scope>NUCLEOTIDE SEQUENCE [LARGE SCALE GENOMIC DNA]</scope>
    <source>
        <strain evidence="3">SB6410</strain>
    </source>
</reference>
<dbReference type="SUPFAM" id="SSF52540">
    <property type="entry name" value="P-loop containing nucleoside triphosphate hydrolases"/>
    <property type="match status" value="1"/>
</dbReference>
<dbReference type="Pfam" id="PF13175">
    <property type="entry name" value="AAA_15"/>
    <property type="match status" value="1"/>
</dbReference>
<dbReference type="Proteomes" id="UP000318567">
    <property type="component" value="Unassembled WGS sequence"/>
</dbReference>
<dbReference type="PANTHER" id="PTHR43581">
    <property type="entry name" value="ATP/GTP PHOSPHATASE"/>
    <property type="match status" value="1"/>
</dbReference>
<evidence type="ECO:0000259" key="1">
    <source>
        <dbReference type="Pfam" id="PF13175"/>
    </source>
</evidence>
<name>A0A9Q9S4T3_9ENTR</name>
<evidence type="ECO:0000259" key="2">
    <source>
        <dbReference type="Pfam" id="PF20469"/>
    </source>
</evidence>
<dbReference type="Gene3D" id="3.40.50.300">
    <property type="entry name" value="P-loop containing nucleotide triphosphate hydrolases"/>
    <property type="match status" value="1"/>
</dbReference>
<evidence type="ECO:0000313" key="3">
    <source>
        <dbReference type="EMBL" id="VUS42767.1"/>
    </source>
</evidence>
<dbReference type="InterPro" id="IPR051396">
    <property type="entry name" value="Bact_Antivir_Def_Nuclease"/>
</dbReference>
<dbReference type="EMBL" id="CABGGO010000012">
    <property type="protein sequence ID" value="VUS42767.1"/>
    <property type="molecule type" value="Genomic_DNA"/>
</dbReference>
<protein>
    <submittedName>
        <fullName evidence="3">DNA replication and repair protein RecF</fullName>
    </submittedName>
</protein>
<accession>A0A9Q9S4T3</accession>
<gene>
    <name evidence="3" type="primary">recF_2</name>
    <name evidence="3" type="ORF">SB6410_01096</name>
</gene>
<dbReference type="PANTHER" id="PTHR43581:SF4">
    <property type="entry name" value="ATP_GTP PHOSPHATASE"/>
    <property type="match status" value="1"/>
</dbReference>
<dbReference type="InterPro" id="IPR034139">
    <property type="entry name" value="TOPRIM_OLD"/>
</dbReference>
<organism evidence="3 4">
    <name type="scientific">Klebsiella pasteurii</name>
    <dbReference type="NCBI Taxonomy" id="2587529"/>
    <lineage>
        <taxon>Bacteria</taxon>
        <taxon>Pseudomonadati</taxon>
        <taxon>Pseudomonadota</taxon>
        <taxon>Gammaproteobacteria</taxon>
        <taxon>Enterobacterales</taxon>
        <taxon>Enterobacteriaceae</taxon>
        <taxon>Klebsiella/Raoultella group</taxon>
        <taxon>Klebsiella</taxon>
    </lineage>
</organism>
<feature type="domain" description="OLD protein-like TOPRIM" evidence="2">
    <location>
        <begin position="457"/>
        <end position="524"/>
    </location>
</feature>
<dbReference type="RefSeq" id="WP_227024262.1">
    <property type="nucleotide sequence ID" value="NZ_CABGGO010000012.1"/>
</dbReference>
<evidence type="ECO:0000313" key="4">
    <source>
        <dbReference type="Proteomes" id="UP000318567"/>
    </source>
</evidence>
<dbReference type="InterPro" id="IPR027417">
    <property type="entry name" value="P-loop_NTPase"/>
</dbReference>
<proteinExistence type="predicted"/>